<evidence type="ECO:0000256" key="1">
    <source>
        <dbReference type="SAM" id="Phobius"/>
    </source>
</evidence>
<dbReference type="PATRIC" id="fig|1073376.3.peg.2425"/>
<protein>
    <recommendedName>
        <fullName evidence="4">POTRA domain-containing protein</fullName>
    </recommendedName>
</protein>
<dbReference type="OrthoDB" id="1748794at2"/>
<evidence type="ECO:0000313" key="3">
    <source>
        <dbReference type="Proteomes" id="UP000018683"/>
    </source>
</evidence>
<sequence length="256" mass="28646">MKRKKRKKNIGKLILILILTVAVLVLICIFGFRTRKIQVSGNVYYGEGTITNWIEKDPLSVNSLYLLGKYTFDKGELPSGVESLKVSLKNPWTVAVTVVEKSMLGYVDYDEAMLYFDEQGIATLRSAKQIEGVPYIEGLSFDTAEVEIGKVLPVEDDTIFEKLAETSRYLRKNALSPERIVCNTDGSDVVLYFGAVEVLLGNEKYEERLAQVGPILEELKKKYPDTAGTLHLENFDSSSASIRFTPQTAEQTADVQ</sequence>
<comment type="caution">
    <text evidence="2">The sequence shown here is derived from an EMBL/GenBank/DDBJ whole genome shotgun (WGS) entry which is preliminary data.</text>
</comment>
<dbReference type="STRING" id="1073376.HMPREF1202_02364"/>
<dbReference type="HOGENOM" id="CLU_063194_1_0_9"/>
<keyword evidence="1" id="KW-0812">Transmembrane</keyword>
<name>V8BRL6_9FIRM</name>
<dbReference type="EMBL" id="AZJE01000033">
    <property type="protein sequence ID" value="ETD17126.1"/>
    <property type="molecule type" value="Genomic_DNA"/>
</dbReference>
<dbReference type="RefSeq" id="WP_023922919.1">
    <property type="nucleotide sequence ID" value="NZ_KI669410.1"/>
</dbReference>
<organism evidence="2 3">
    <name type="scientific">[Ruminococcus] lactaris CC59_002D</name>
    <dbReference type="NCBI Taxonomy" id="1073376"/>
    <lineage>
        <taxon>Bacteria</taxon>
        <taxon>Bacillati</taxon>
        <taxon>Bacillota</taxon>
        <taxon>Clostridia</taxon>
        <taxon>Lachnospirales</taxon>
        <taxon>Lachnospiraceae</taxon>
        <taxon>Mediterraneibacter</taxon>
    </lineage>
</organism>
<dbReference type="Proteomes" id="UP000018683">
    <property type="component" value="Unassembled WGS sequence"/>
</dbReference>
<reference evidence="2 3" key="1">
    <citation type="submission" date="2013-10" db="EMBL/GenBank/DDBJ databases">
        <title>The Genome Sequence of Ruminococcus lactaris CC59_002D.</title>
        <authorList>
            <consortium name="The Broad Institute Genomics Platform"/>
            <person name="Earl A."/>
            <person name="Allen-Vercoe E."/>
            <person name="Daigneault M."/>
            <person name="Young S.K."/>
            <person name="Zeng Q."/>
            <person name="Gargeya S."/>
            <person name="Fitzgerald M."/>
            <person name="Abouelleil A."/>
            <person name="Alvarado L."/>
            <person name="Chapman S.B."/>
            <person name="Gainer-Dewar J."/>
            <person name="Goldberg J."/>
            <person name="Griggs A."/>
            <person name="Gujja S."/>
            <person name="Hansen M."/>
            <person name="Howarth C."/>
            <person name="Imamovic A."/>
            <person name="Ireland A."/>
            <person name="Larimer J."/>
            <person name="McCowan C."/>
            <person name="Murphy C."/>
            <person name="Pearson M."/>
            <person name="Poon T.W."/>
            <person name="Priest M."/>
            <person name="Roberts A."/>
            <person name="Saif S."/>
            <person name="Shea T."/>
            <person name="Sykes S."/>
            <person name="Wortman J."/>
            <person name="Nusbaum C."/>
            <person name="Birren B."/>
        </authorList>
    </citation>
    <scope>NUCLEOTIDE SEQUENCE [LARGE SCALE GENOMIC DNA]</scope>
    <source>
        <strain evidence="2 3">CC59_002D</strain>
    </source>
</reference>
<dbReference type="AlphaFoldDB" id="V8BRL6"/>
<evidence type="ECO:0008006" key="4">
    <source>
        <dbReference type="Google" id="ProtNLM"/>
    </source>
</evidence>
<proteinExistence type="predicted"/>
<keyword evidence="1" id="KW-1133">Transmembrane helix</keyword>
<accession>V8BRL6</accession>
<feature type="transmembrane region" description="Helical" evidence="1">
    <location>
        <begin position="12"/>
        <end position="32"/>
    </location>
</feature>
<gene>
    <name evidence="2" type="ORF">HMPREF1202_02364</name>
</gene>
<evidence type="ECO:0000313" key="2">
    <source>
        <dbReference type="EMBL" id="ETD17126.1"/>
    </source>
</evidence>
<keyword evidence="1" id="KW-0472">Membrane</keyword>